<feature type="transmembrane region" description="Helical" evidence="1">
    <location>
        <begin position="58"/>
        <end position="78"/>
    </location>
</feature>
<sequence>MAQMNRNVNLEEIDADALFGIDALKNQTILQKIVFFGSVIAGVLLNVLLPLFFETPRIICILIFMALLMVGVAIGCNYTEDMTYGKYLYYFFFKPSTPLYFRSTEDAKKIRESAKQLQMEEEMLLRKKQQADPKAQRKLLIKVIAFVVILSILIGAVFVAGHIKDKRNLHHRVEEITEVVDE</sequence>
<feature type="transmembrane region" description="Helical" evidence="1">
    <location>
        <begin position="33"/>
        <end position="52"/>
    </location>
</feature>
<accession>A0A1H9UQG5</accession>
<evidence type="ECO:0000313" key="2">
    <source>
        <dbReference type="EMBL" id="SES11384.1"/>
    </source>
</evidence>
<evidence type="ECO:0000313" key="3">
    <source>
        <dbReference type="Proteomes" id="UP000182471"/>
    </source>
</evidence>
<dbReference type="RefSeq" id="WP_074730969.1">
    <property type="nucleotide sequence ID" value="NZ_FOGW01000035.1"/>
</dbReference>
<proteinExistence type="predicted"/>
<gene>
    <name evidence="2" type="ORF">SAMN02910429_02205</name>
</gene>
<keyword evidence="1" id="KW-1133">Transmembrane helix</keyword>
<keyword evidence="3" id="KW-1185">Reference proteome</keyword>
<feature type="transmembrane region" description="Helical" evidence="1">
    <location>
        <begin position="139"/>
        <end position="163"/>
    </location>
</feature>
<dbReference type="EMBL" id="FOGW01000035">
    <property type="protein sequence ID" value="SES11384.1"/>
    <property type="molecule type" value="Genomic_DNA"/>
</dbReference>
<evidence type="ECO:0000256" key="1">
    <source>
        <dbReference type="SAM" id="Phobius"/>
    </source>
</evidence>
<protein>
    <submittedName>
        <fullName evidence="2">Uncharacterized protein</fullName>
    </submittedName>
</protein>
<dbReference type="AlphaFoldDB" id="A0A1H9UQG5"/>
<name>A0A1H9UQG5_9FIRM</name>
<keyword evidence="1" id="KW-0812">Transmembrane</keyword>
<dbReference type="Proteomes" id="UP000182471">
    <property type="component" value="Unassembled WGS sequence"/>
</dbReference>
<organism evidence="2 3">
    <name type="scientific">Lachnobacterium bovis</name>
    <dbReference type="NCBI Taxonomy" id="140626"/>
    <lineage>
        <taxon>Bacteria</taxon>
        <taxon>Bacillati</taxon>
        <taxon>Bacillota</taxon>
        <taxon>Clostridia</taxon>
        <taxon>Lachnospirales</taxon>
        <taxon>Lachnospiraceae</taxon>
        <taxon>Lachnobacterium</taxon>
    </lineage>
</organism>
<keyword evidence="1" id="KW-0472">Membrane</keyword>
<reference evidence="3" key="1">
    <citation type="submission" date="2016-10" db="EMBL/GenBank/DDBJ databases">
        <authorList>
            <person name="Varghese N."/>
            <person name="Submissions S."/>
        </authorList>
    </citation>
    <scope>NUCLEOTIDE SEQUENCE [LARGE SCALE GENOMIC DNA]</scope>
    <source>
        <strain evidence="3">S1b</strain>
    </source>
</reference>